<feature type="compositionally biased region" description="Polar residues" evidence="1">
    <location>
        <begin position="60"/>
        <end position="71"/>
    </location>
</feature>
<feature type="compositionally biased region" description="Polar residues" evidence="1">
    <location>
        <begin position="14"/>
        <end position="23"/>
    </location>
</feature>
<comment type="caution">
    <text evidence="2">The sequence shown here is derived from an EMBL/GenBank/DDBJ whole genome shotgun (WGS) entry which is preliminary data.</text>
</comment>
<accession>A0A3S5BX26</accession>
<proteinExistence type="predicted"/>
<evidence type="ECO:0000313" key="2">
    <source>
        <dbReference type="EMBL" id="VEL22496.1"/>
    </source>
</evidence>
<evidence type="ECO:0000313" key="3">
    <source>
        <dbReference type="Proteomes" id="UP000784294"/>
    </source>
</evidence>
<protein>
    <submittedName>
        <fullName evidence="2">Uncharacterized protein</fullName>
    </submittedName>
</protein>
<feature type="region of interest" description="Disordered" evidence="1">
    <location>
        <begin position="1"/>
        <end position="35"/>
    </location>
</feature>
<organism evidence="2 3">
    <name type="scientific">Protopolystoma xenopodis</name>
    <dbReference type="NCBI Taxonomy" id="117903"/>
    <lineage>
        <taxon>Eukaryota</taxon>
        <taxon>Metazoa</taxon>
        <taxon>Spiralia</taxon>
        <taxon>Lophotrochozoa</taxon>
        <taxon>Platyhelminthes</taxon>
        <taxon>Monogenea</taxon>
        <taxon>Polyopisthocotylea</taxon>
        <taxon>Polystomatidea</taxon>
        <taxon>Polystomatidae</taxon>
        <taxon>Protopolystoma</taxon>
    </lineage>
</organism>
<dbReference type="AlphaFoldDB" id="A0A3S5BX26"/>
<feature type="region of interest" description="Disordered" evidence="1">
    <location>
        <begin position="55"/>
        <end position="84"/>
    </location>
</feature>
<dbReference type="Proteomes" id="UP000784294">
    <property type="component" value="Unassembled WGS sequence"/>
</dbReference>
<sequence length="289" mass="31451">MPQKPRKSRAIGISSLNQCSGHSQPGRGKNASKADLSLLTGLSEIPSLKPNEIEGVLSGQVPNTGTHSGLQSKEPVFPPPADEDAVAHFDSTLNVFSNGQNTTNQVFDSVNPYQPASENPLYLFGYPYTSAQEYPSSADFKQNEPFDNGATNYSQQHSLPQDGYEQNALSHVYPWYPYHLENCSDSSWAGVCNQQINSASSYTYPAQGIQPVTSFHYNYKTQSQEYEASISNPYTCYSSCVEEKSYDSVCSNYSAVYPDSGVGELFSTASPAPNPLLASIYGSEGGTRH</sequence>
<gene>
    <name evidence="2" type="ORF">PXEA_LOCUS15936</name>
</gene>
<dbReference type="EMBL" id="CAAALY010056738">
    <property type="protein sequence ID" value="VEL22496.1"/>
    <property type="molecule type" value="Genomic_DNA"/>
</dbReference>
<reference evidence="2" key="1">
    <citation type="submission" date="2018-11" db="EMBL/GenBank/DDBJ databases">
        <authorList>
            <consortium name="Pathogen Informatics"/>
        </authorList>
    </citation>
    <scope>NUCLEOTIDE SEQUENCE</scope>
</reference>
<evidence type="ECO:0000256" key="1">
    <source>
        <dbReference type="SAM" id="MobiDB-lite"/>
    </source>
</evidence>
<keyword evidence="3" id="KW-1185">Reference proteome</keyword>
<name>A0A3S5BX26_9PLAT</name>